<dbReference type="InterPro" id="IPR013517">
    <property type="entry name" value="FG-GAP"/>
</dbReference>
<dbReference type="InterPro" id="IPR011990">
    <property type="entry name" value="TPR-like_helical_dom_sf"/>
</dbReference>
<feature type="domain" description="ASPIC/UnbV" evidence="4">
    <location>
        <begin position="920"/>
        <end position="983"/>
    </location>
</feature>
<dbReference type="PROSITE" id="PS51257">
    <property type="entry name" value="PROKAR_LIPOPROTEIN"/>
    <property type="match status" value="1"/>
</dbReference>
<dbReference type="Gene3D" id="2.130.10.130">
    <property type="entry name" value="Integrin alpha, N-terminal"/>
    <property type="match status" value="2"/>
</dbReference>
<proteinExistence type="predicted"/>
<dbReference type="Pfam" id="PF07593">
    <property type="entry name" value="UnbV_ASPIC"/>
    <property type="match status" value="1"/>
</dbReference>
<keyword evidence="6" id="KW-1185">Reference proteome</keyword>
<evidence type="ECO:0000259" key="4">
    <source>
        <dbReference type="Pfam" id="PF07593"/>
    </source>
</evidence>
<feature type="repeat" description="TPR" evidence="2">
    <location>
        <begin position="296"/>
        <end position="329"/>
    </location>
</feature>
<dbReference type="InterPro" id="IPR019734">
    <property type="entry name" value="TPR_rpt"/>
</dbReference>
<evidence type="ECO:0000313" key="5">
    <source>
        <dbReference type="EMBL" id="KAA5541861.1"/>
    </source>
</evidence>
<dbReference type="SMART" id="SM00028">
    <property type="entry name" value="TPR"/>
    <property type="match status" value="4"/>
</dbReference>
<keyword evidence="1" id="KW-0732">Signal</keyword>
<protein>
    <submittedName>
        <fullName evidence="5">Tetratricopeptide repeat protein</fullName>
    </submittedName>
</protein>
<feature type="region of interest" description="Disordered" evidence="3">
    <location>
        <begin position="24"/>
        <end position="57"/>
    </location>
</feature>
<evidence type="ECO:0000256" key="3">
    <source>
        <dbReference type="SAM" id="MobiDB-lite"/>
    </source>
</evidence>
<keyword evidence="2" id="KW-0802">TPR repeat</keyword>
<accession>A0A5M6D308</accession>
<dbReference type="SUPFAM" id="SSF48452">
    <property type="entry name" value="TPR-like"/>
    <property type="match status" value="1"/>
</dbReference>
<dbReference type="PROSITE" id="PS50005">
    <property type="entry name" value="TPR"/>
    <property type="match status" value="1"/>
</dbReference>
<dbReference type="InterPro" id="IPR028994">
    <property type="entry name" value="Integrin_alpha_N"/>
</dbReference>
<evidence type="ECO:0000256" key="1">
    <source>
        <dbReference type="ARBA" id="ARBA00022729"/>
    </source>
</evidence>
<dbReference type="SUPFAM" id="SSF69318">
    <property type="entry name" value="Integrin alpha N-terminal domain"/>
    <property type="match status" value="1"/>
</dbReference>
<dbReference type="Proteomes" id="UP000324479">
    <property type="component" value="Unassembled WGS sequence"/>
</dbReference>
<dbReference type="Pfam" id="PF13432">
    <property type="entry name" value="TPR_16"/>
    <property type="match status" value="1"/>
</dbReference>
<dbReference type="InterPro" id="IPR027039">
    <property type="entry name" value="Crtac1"/>
</dbReference>
<gene>
    <name evidence="5" type="ORF">FYK55_16805</name>
</gene>
<evidence type="ECO:0000313" key="6">
    <source>
        <dbReference type="Proteomes" id="UP000324479"/>
    </source>
</evidence>
<dbReference type="Gene3D" id="1.25.40.10">
    <property type="entry name" value="Tetratricopeptide repeat domain"/>
    <property type="match status" value="3"/>
</dbReference>
<dbReference type="PANTHER" id="PTHR16026:SF0">
    <property type="entry name" value="CARTILAGE ACIDIC PROTEIN 1"/>
    <property type="match status" value="1"/>
</dbReference>
<dbReference type="InterPro" id="IPR011519">
    <property type="entry name" value="UnbV_ASPIC"/>
</dbReference>
<dbReference type="Pfam" id="PF14559">
    <property type="entry name" value="TPR_19"/>
    <property type="match status" value="1"/>
</dbReference>
<dbReference type="RefSeq" id="WP_150077595.1">
    <property type="nucleotide sequence ID" value="NZ_VWOX01000009.1"/>
</dbReference>
<comment type="caution">
    <text evidence="5">The sequence shown here is derived from an EMBL/GenBank/DDBJ whole genome shotgun (WGS) entry which is preliminary data.</text>
</comment>
<dbReference type="AlphaFoldDB" id="A0A5M6D308"/>
<evidence type="ECO:0000256" key="2">
    <source>
        <dbReference type="PROSITE-ProRule" id="PRU00339"/>
    </source>
</evidence>
<dbReference type="Pfam" id="PF13517">
    <property type="entry name" value="FG-GAP_3"/>
    <property type="match status" value="2"/>
</dbReference>
<sequence length="998" mass="108872">MKLCFTAFATTLALLLATGCDRGTPRGSGDQSSVQPGVEKAGSVERDSAEQAVAPEPVEFNRQDQIAKADDLSSSGKHVQAAAVLQRILLADPEDVEVLFRLANAKAAQGELDEAVALLESIPEDHPEAGLPALGQAADWCMQLGRFDDAERRYLKVLQRVPQAAVAHRQLAYLYNRQGRRHEAADHIQTLCRLGDVQQDELHALMILGHAIFTDPNQPQGEGRQYFPIGPAAEARMLYTASRFNEALEVLEPAVASDDIPPSIMAFYGLLAIEAQNMEQFRWWLSNADDSVREYSEYWAAVGAYLLGERRFEQAVRALGESLSRDPTDLASMRRINQALTALGETEKAERWMDRYVALRDVTLASNQIGQSDSPDLDSFATLSEGLEALGRPLEAVTWQLFEAFYRQAGEDKVAELNSKRAKLLQSDRAFPSQSERLCGLDLSRYPMPELDVPEPVGDPRQSPVVVDVNSLAKPTFENVAAKIGLNHTYHVASQPQPYRFALYQSLGGGVAVLDYDLDGCLDFYLAQGGGDPPELIAEQSNLLYRGDGVAVVDTTGPSGTGDTRYSIGVTAGDWNQDGFADLVVGNIGNKVLLINNGDGTFRRKEFDADPESRDLISSVALADLSGDSLPDLLSLYYVEDRAMLDRPPVNEQGEIETVSPGSFNPGTDRISINDGQGGWTTELVSQADGAPSTGLGVVIADWDGKPGNDIFVGNDIRPNHLWVRSADSEWVDTAALTGCAFGHGGTSTASMGIAVADFDASGTMDIHIANFYQEPVSLFINRGGTFEDRCVQYNLFRASSDVLGFGCQAIDYNLDGRPDLAVTNGNIEKAPGEPLEQSPQLFANVGTEFRLADVQDSSGYWDGKYLGRGMARLDFNRDGRSDLLITHLGAPTALVLNRTETPHHWLKVQLVGAQSERDAIGAKVQVHGDGKVWTNWIVGGDGYLCRNEPVVAFGLGDLTQIDKLVVNWPSGREQTFRDVPIDCQVLLVEQQEEVFQR</sequence>
<reference evidence="5 6" key="1">
    <citation type="submission" date="2019-08" db="EMBL/GenBank/DDBJ databases">
        <authorList>
            <person name="Dhanesh K."/>
            <person name="Kumar G."/>
            <person name="Sasikala C."/>
            <person name="Venkata Ramana C."/>
        </authorList>
    </citation>
    <scope>NUCLEOTIDE SEQUENCE [LARGE SCALE GENOMIC DNA]</scope>
    <source>
        <strain evidence="5 6">JC645</strain>
    </source>
</reference>
<dbReference type="PANTHER" id="PTHR16026">
    <property type="entry name" value="CARTILAGE ACIDIC PROTEIN 1"/>
    <property type="match status" value="1"/>
</dbReference>
<name>A0A5M6D308_9BACT</name>
<dbReference type="EMBL" id="VWOX01000009">
    <property type="protein sequence ID" value="KAA5541861.1"/>
    <property type="molecule type" value="Genomic_DNA"/>
</dbReference>
<organism evidence="5 6">
    <name type="scientific">Roseiconus nitratireducens</name>
    <dbReference type="NCBI Taxonomy" id="2605748"/>
    <lineage>
        <taxon>Bacteria</taxon>
        <taxon>Pseudomonadati</taxon>
        <taxon>Planctomycetota</taxon>
        <taxon>Planctomycetia</taxon>
        <taxon>Pirellulales</taxon>
        <taxon>Pirellulaceae</taxon>
        <taxon>Roseiconus</taxon>
    </lineage>
</organism>